<evidence type="ECO:0000259" key="3">
    <source>
        <dbReference type="Pfam" id="PF12770"/>
    </source>
</evidence>
<feature type="compositionally biased region" description="Basic and acidic residues" evidence="1">
    <location>
        <begin position="307"/>
        <end position="326"/>
    </location>
</feature>
<sequence>MALVVLGLLLGGSALAVLLLGEPGTAAVVLGAVAALTVLGAGPLRGLGAARLPKPVRRRRPAPEPVAQAGRVDGPTRGHDLRTARREWEAALLYRGVLPFLRTALESSAEVRLDARLADVRSTRTIRLRPTARRRVSERGPGYGPPPAADSGTTTDTLDRPWPGGSEGSEGSEPDRPWPGGSEPDFSSPDYGAWDAADEPDEDEPPYDDPEREHGSTEPGAGWGPSKTPGRDPGEDSGPPDPEPPVRADPPHPHGGYGQAQPPAHAYPQPQYPYPGGRPHPGTGGRPHPGLPSRRVRPHPEYQSARPHPDTTGRPDRDTPPPPDPRRMVVELVEQAPPGTEVPLQVQIVQDRSADDRAEPGIALRAFAVPADGARLLITVHAPGLIALGDLQQEVTVRPGTDSDVLTFGLRTAAEGLRAVTVRAFHAGTFLGELRVQLSVRHGTPARSGPPRVAPLASVAFDPGEVTLQVLRGEDGSYSFQLISETCYAPESFRLLGGDPRWIADRVYRELRQAAAESGPGSDGVAGARRLRNLGVEMWASAVPEPVRRQFWAEADRISSVTVLGAHDLVPWELLYPLDGDCEGEGFLSEWLPVIRRTFGQQRVRELDLSRAAFVVPPDSPEGAAEEIASLRRLFGAGVTDLGVFTERSAVSGLVESGFGGLLHFACHNTFSDEGSQVAMADGPFDPIDLAYATHSRSLRDSRPLVFFNACRSAGEIGWYAASLGWGTQFLRSGAGAFVGTLWPVRSDAAHDFARAFYTELLTRDRTLGQASLHARRAVRRGDGDPTGLAYAVYGSPAARAGRLR</sequence>
<keyword evidence="5" id="KW-1185">Reference proteome</keyword>
<dbReference type="EMBL" id="LFBV01000002">
    <property type="protein sequence ID" value="OKH95116.1"/>
    <property type="molecule type" value="Genomic_DNA"/>
</dbReference>
<dbReference type="AlphaFoldDB" id="A0A1Q4VBB7"/>
<name>A0A1Q4VBB7_9ACTN</name>
<evidence type="ECO:0000256" key="1">
    <source>
        <dbReference type="SAM" id="MobiDB-lite"/>
    </source>
</evidence>
<reference evidence="4 5" key="1">
    <citation type="submission" date="2015-06" db="EMBL/GenBank/DDBJ databases">
        <title>Cloning and characterization of the uncialamcin biosynthetic gene cluster.</title>
        <authorList>
            <person name="Yan X."/>
            <person name="Huang T."/>
            <person name="Ge H."/>
            <person name="Shen B."/>
        </authorList>
    </citation>
    <scope>NUCLEOTIDE SEQUENCE [LARGE SCALE GENOMIC DNA]</scope>
    <source>
        <strain evidence="4 5">DCA2648</strain>
    </source>
</reference>
<keyword evidence="2" id="KW-0472">Membrane</keyword>
<evidence type="ECO:0000256" key="2">
    <source>
        <dbReference type="SAM" id="Phobius"/>
    </source>
</evidence>
<evidence type="ECO:0000313" key="4">
    <source>
        <dbReference type="EMBL" id="OKH95116.1"/>
    </source>
</evidence>
<keyword evidence="2" id="KW-1133">Transmembrane helix</keyword>
<protein>
    <recommendedName>
        <fullName evidence="3">CHAT domain-containing protein</fullName>
    </recommendedName>
</protein>
<feature type="region of interest" description="Disordered" evidence="1">
    <location>
        <begin position="58"/>
        <end position="80"/>
    </location>
</feature>
<dbReference type="STRING" id="1048205.AB852_13540"/>
<feature type="domain" description="CHAT" evidence="3">
    <location>
        <begin position="616"/>
        <end position="785"/>
    </location>
</feature>
<feature type="region of interest" description="Disordered" evidence="1">
    <location>
        <begin position="128"/>
        <end position="326"/>
    </location>
</feature>
<feature type="transmembrane region" description="Helical" evidence="2">
    <location>
        <begin position="26"/>
        <end position="50"/>
    </location>
</feature>
<proteinExistence type="predicted"/>
<comment type="caution">
    <text evidence="4">The sequence shown here is derived from an EMBL/GenBank/DDBJ whole genome shotgun (WGS) entry which is preliminary data.</text>
</comment>
<accession>A0A1Q4VBB7</accession>
<dbReference type="Proteomes" id="UP000186455">
    <property type="component" value="Unassembled WGS sequence"/>
</dbReference>
<organism evidence="4 5">
    <name type="scientific">Streptomyces uncialis</name>
    <dbReference type="NCBI Taxonomy" id="1048205"/>
    <lineage>
        <taxon>Bacteria</taxon>
        <taxon>Bacillati</taxon>
        <taxon>Actinomycetota</taxon>
        <taxon>Actinomycetes</taxon>
        <taxon>Kitasatosporales</taxon>
        <taxon>Streptomycetaceae</taxon>
        <taxon>Streptomyces</taxon>
    </lineage>
</organism>
<dbReference type="Pfam" id="PF12770">
    <property type="entry name" value="CHAT"/>
    <property type="match status" value="1"/>
</dbReference>
<evidence type="ECO:0000313" key="5">
    <source>
        <dbReference type="Proteomes" id="UP000186455"/>
    </source>
</evidence>
<keyword evidence="2" id="KW-0812">Transmembrane</keyword>
<feature type="compositionally biased region" description="Low complexity" evidence="1">
    <location>
        <begin position="259"/>
        <end position="269"/>
    </location>
</feature>
<gene>
    <name evidence="4" type="ORF">AB852_13540</name>
</gene>
<feature type="compositionally biased region" description="Acidic residues" evidence="1">
    <location>
        <begin position="196"/>
        <end position="208"/>
    </location>
</feature>
<dbReference type="InterPro" id="IPR024983">
    <property type="entry name" value="CHAT_dom"/>
</dbReference>